<accession>A0ABQ5CJ06</accession>
<proteinExistence type="predicted"/>
<organism evidence="3 4">
    <name type="scientific">Tanacetum coccineum</name>
    <dbReference type="NCBI Taxonomy" id="301880"/>
    <lineage>
        <taxon>Eukaryota</taxon>
        <taxon>Viridiplantae</taxon>
        <taxon>Streptophyta</taxon>
        <taxon>Embryophyta</taxon>
        <taxon>Tracheophyta</taxon>
        <taxon>Spermatophyta</taxon>
        <taxon>Magnoliopsida</taxon>
        <taxon>eudicotyledons</taxon>
        <taxon>Gunneridae</taxon>
        <taxon>Pentapetalae</taxon>
        <taxon>asterids</taxon>
        <taxon>campanulids</taxon>
        <taxon>Asterales</taxon>
        <taxon>Asteraceae</taxon>
        <taxon>Asteroideae</taxon>
        <taxon>Anthemideae</taxon>
        <taxon>Anthemidinae</taxon>
        <taxon>Tanacetum</taxon>
    </lineage>
</organism>
<dbReference type="Pfam" id="PF17919">
    <property type="entry name" value="RT_RNaseH_2"/>
    <property type="match status" value="1"/>
</dbReference>
<dbReference type="InterPro" id="IPR043128">
    <property type="entry name" value="Rev_trsase/Diguanyl_cyclase"/>
</dbReference>
<name>A0ABQ5CJ06_9ASTR</name>
<evidence type="ECO:0000313" key="4">
    <source>
        <dbReference type="Proteomes" id="UP001151760"/>
    </source>
</evidence>
<feature type="region of interest" description="Disordered" evidence="1">
    <location>
        <begin position="129"/>
        <end position="192"/>
    </location>
</feature>
<reference evidence="3" key="2">
    <citation type="submission" date="2022-01" db="EMBL/GenBank/DDBJ databases">
        <authorList>
            <person name="Yamashiro T."/>
            <person name="Shiraishi A."/>
            <person name="Satake H."/>
            <person name="Nakayama K."/>
        </authorList>
    </citation>
    <scope>NUCLEOTIDE SEQUENCE</scope>
</reference>
<comment type="caution">
    <text evidence="3">The sequence shown here is derived from an EMBL/GenBank/DDBJ whole genome shotgun (WGS) entry which is preliminary data.</text>
</comment>
<gene>
    <name evidence="3" type="ORF">Tco_0906964</name>
</gene>
<dbReference type="Proteomes" id="UP001151760">
    <property type="component" value="Unassembled WGS sequence"/>
</dbReference>
<evidence type="ECO:0000256" key="1">
    <source>
        <dbReference type="SAM" id="MobiDB-lite"/>
    </source>
</evidence>
<dbReference type="PANTHER" id="PTHR34072">
    <property type="entry name" value="ENZYMATIC POLYPROTEIN-RELATED"/>
    <property type="match status" value="1"/>
</dbReference>
<dbReference type="SUPFAM" id="SSF56672">
    <property type="entry name" value="DNA/RNA polymerases"/>
    <property type="match status" value="1"/>
</dbReference>
<reference evidence="3" key="1">
    <citation type="journal article" date="2022" name="Int. J. Mol. Sci.">
        <title>Draft Genome of Tanacetum Coccineum: Genomic Comparison of Closely Related Tanacetum-Family Plants.</title>
        <authorList>
            <person name="Yamashiro T."/>
            <person name="Shiraishi A."/>
            <person name="Nakayama K."/>
            <person name="Satake H."/>
        </authorList>
    </citation>
    <scope>NUCLEOTIDE SEQUENCE</scope>
</reference>
<dbReference type="EMBL" id="BQNB010014313">
    <property type="protein sequence ID" value="GJT26689.1"/>
    <property type="molecule type" value="Genomic_DNA"/>
</dbReference>
<feature type="compositionally biased region" description="Basic and acidic residues" evidence="1">
    <location>
        <begin position="129"/>
        <end position="140"/>
    </location>
</feature>
<dbReference type="PANTHER" id="PTHR34072:SF52">
    <property type="entry name" value="RIBONUCLEASE H"/>
    <property type="match status" value="1"/>
</dbReference>
<keyword evidence="3" id="KW-0695">RNA-directed DNA polymerase</keyword>
<protein>
    <submittedName>
        <fullName evidence="3">Reverse transcriptase domain-containing protein</fullName>
    </submittedName>
</protein>
<keyword evidence="3" id="KW-0548">Nucleotidyltransferase</keyword>
<sequence length="192" mass="21794">NGIYVDPSKIKAVKNWRVPKTPSEIQSFLGLVGYYQCFIANFSKIAKPLTSLTQKNQKYKWDAEQEDAFQTLKENLCNTSILPLPDGPNDFMVYYDASNQGFGCVLMQRGKVIAYASRQLKIHEKNYNGHDLELGTDKSKITRKQSKNGQARARESEEFKKEAKDSKPKPEKSSLSQIQSKIVNKSQQSPKP</sequence>
<feature type="non-terminal residue" evidence="3">
    <location>
        <position position="1"/>
    </location>
</feature>
<feature type="domain" description="Reverse transcriptase/retrotransposon-derived protein RNase H-like" evidence="2">
    <location>
        <begin position="61"/>
        <end position="134"/>
    </location>
</feature>
<keyword evidence="4" id="KW-1185">Reference proteome</keyword>
<evidence type="ECO:0000259" key="2">
    <source>
        <dbReference type="Pfam" id="PF17919"/>
    </source>
</evidence>
<dbReference type="GO" id="GO:0003964">
    <property type="term" value="F:RNA-directed DNA polymerase activity"/>
    <property type="evidence" value="ECO:0007669"/>
    <property type="project" value="UniProtKB-KW"/>
</dbReference>
<feature type="compositionally biased region" description="Basic and acidic residues" evidence="1">
    <location>
        <begin position="152"/>
        <end position="172"/>
    </location>
</feature>
<keyword evidence="3" id="KW-0808">Transferase</keyword>
<dbReference type="InterPro" id="IPR041577">
    <property type="entry name" value="RT_RNaseH_2"/>
</dbReference>
<evidence type="ECO:0000313" key="3">
    <source>
        <dbReference type="EMBL" id="GJT26689.1"/>
    </source>
</evidence>
<dbReference type="InterPro" id="IPR043502">
    <property type="entry name" value="DNA/RNA_pol_sf"/>
</dbReference>
<dbReference type="Gene3D" id="3.30.70.270">
    <property type="match status" value="1"/>
</dbReference>
<feature type="compositionally biased region" description="Polar residues" evidence="1">
    <location>
        <begin position="173"/>
        <end position="192"/>
    </location>
</feature>